<dbReference type="HOGENOM" id="CLU_140543_0_0_1"/>
<keyword evidence="4" id="KW-1185">Reference proteome</keyword>
<evidence type="ECO:0000313" key="4">
    <source>
        <dbReference type="Proteomes" id="UP000002313"/>
    </source>
</evidence>
<evidence type="ECO:0000313" key="3">
    <source>
        <dbReference type="EMBL" id="ADM12181.1"/>
    </source>
</evidence>
<evidence type="ECO:0000256" key="1">
    <source>
        <dbReference type="SAM" id="MobiDB-lite"/>
    </source>
</evidence>
<protein>
    <recommendedName>
        <fullName evidence="2">5'-3' DNA helicase ZGRF1-like N-terminal domain-containing protein</fullName>
    </recommendedName>
</protein>
<gene>
    <name evidence="3" type="ORF">Eint_090520</name>
</gene>
<dbReference type="OrthoDB" id="2192824at2759"/>
<name>E0S9B7_ENCIT</name>
<dbReference type="Pfam" id="PF10382">
    <property type="entry name" value="ZGRF1-like_N"/>
    <property type="match status" value="1"/>
</dbReference>
<feature type="domain" description="5'-3' DNA helicase ZGRF1-like N-terminal" evidence="2">
    <location>
        <begin position="3"/>
        <end position="70"/>
    </location>
</feature>
<evidence type="ECO:0000259" key="2">
    <source>
        <dbReference type="Pfam" id="PF10382"/>
    </source>
</evidence>
<dbReference type="KEGG" id="ein:Eint_090520"/>
<reference evidence="3 4" key="1">
    <citation type="journal article" date="2010" name="Nat. Commun.">
        <title>The complete sequence of the smallest known nuclear genome from the microsporidian Encephalitozoon intestinalis.</title>
        <authorList>
            <person name="Corradi N."/>
            <person name="Pombert J.-F."/>
            <person name="Farinelli L."/>
            <person name="Didier E.S."/>
            <person name="Keeling P.J."/>
        </authorList>
    </citation>
    <scope>NUCLEOTIDE SEQUENCE [LARGE SCALE GENOMIC DNA]</scope>
    <source>
        <strain evidence="3 4">ATCC 50506</strain>
    </source>
</reference>
<dbReference type="EMBL" id="CP001950">
    <property type="protein sequence ID" value="ADM12181.1"/>
    <property type="molecule type" value="Genomic_DNA"/>
</dbReference>
<dbReference type="VEuPathDB" id="MicrosporidiaDB:Eint_090520"/>
<feature type="compositionally biased region" description="Basic and acidic residues" evidence="1">
    <location>
        <begin position="83"/>
        <end position="94"/>
    </location>
</feature>
<dbReference type="InterPro" id="IPR018838">
    <property type="entry name" value="ZGRF1-like_N"/>
</dbReference>
<dbReference type="AlphaFoldDB" id="E0S9B7"/>
<organism evidence="3 4">
    <name type="scientific">Encephalitozoon intestinalis (strain ATCC 50506)</name>
    <name type="common">Microsporidian parasite</name>
    <name type="synonym">Septata intestinalis</name>
    <dbReference type="NCBI Taxonomy" id="876142"/>
    <lineage>
        <taxon>Eukaryota</taxon>
        <taxon>Fungi</taxon>
        <taxon>Fungi incertae sedis</taxon>
        <taxon>Microsporidia</taxon>
        <taxon>Unikaryonidae</taxon>
        <taxon>Encephalitozoon</taxon>
    </lineage>
</organism>
<dbReference type="GeneID" id="9698372"/>
<proteinExistence type="predicted"/>
<feature type="region of interest" description="Disordered" evidence="1">
    <location>
        <begin position="67"/>
        <end position="115"/>
    </location>
</feature>
<reference evidence="3 4" key="2">
    <citation type="journal article" date="2012" name="Proc. Natl. Acad. Sci. U.S.A.">
        <title>Gain and loss of multiple functionally related, horizontally transferred genes in the reduced genomes of two microsporidian parasites.</title>
        <authorList>
            <person name="Pombert J.-F."/>
            <person name="Selman M."/>
            <person name="Burki F."/>
            <person name="Bardell F.T."/>
            <person name="Farinelli L."/>
            <person name="Solter L.F."/>
            <person name="Whitman D.W."/>
            <person name="Weiss L.M."/>
            <person name="Corradi N."/>
            <person name="Keeling P.J."/>
        </authorList>
    </citation>
    <scope>NUCLEOTIDE SEQUENCE [LARGE SCALE GENOMIC DNA]</scope>
    <source>
        <strain evidence="3 4">ATCC 50506</strain>
    </source>
</reference>
<dbReference type="Proteomes" id="UP000002313">
    <property type="component" value="Chromosome IX"/>
</dbReference>
<accession>E0S9B7</accession>
<dbReference type="RefSeq" id="XP_003073541.1">
    <property type="nucleotide sequence ID" value="XM_003073495.1"/>
</dbReference>
<sequence>MIRCVYTMQKHKKLKTWMDGFIEQKGKRIHLYNTDMVKIDSLVASCLDNEMETPKYLLYIESFEDPEENEIKHQENPPSTSRTLKDRPEKDIEGNVKCSSPQGRSEEEIINLFQG</sequence>